<evidence type="ECO:0000313" key="2">
    <source>
        <dbReference type="Proteomes" id="UP000313359"/>
    </source>
</evidence>
<dbReference type="AlphaFoldDB" id="A0A5C2SMR8"/>
<protein>
    <submittedName>
        <fullName evidence="1">Uncharacterized protein</fullName>
    </submittedName>
</protein>
<evidence type="ECO:0000313" key="1">
    <source>
        <dbReference type="EMBL" id="RPD62776.1"/>
    </source>
</evidence>
<dbReference type="Proteomes" id="UP000313359">
    <property type="component" value="Unassembled WGS sequence"/>
</dbReference>
<gene>
    <name evidence="1" type="ORF">L227DRAFT_651673</name>
</gene>
<sequence>MDVLAGFVSYVSGQAAYEENTRSARLQAEIAALRERLSIEAPFAITTTGAGGLQCHFAFSDPRSSASELEPSATASDFEDDSAQLGSLVSSSGSTSSSSSGVDSEEFSSIVLFEGHEADQHAPGSTGLQHVVALSTSGLPHLSVSRSSSSSSVFVKRIKRSMEPVVLQSLSQVDMAIVRRLFGSRWALSLTQTTRMYGGYPSETLSSLPNECGVLVPASLFRRAHLSNVSGVVIDRPPVSDEGSTLATPLHLVPRSSIQDVRRKEEEEDPQPPGAWRVDGPVLLPFTFPLLALCVMFTLVAYQISVSPSLVLLASPSLLHH</sequence>
<proteinExistence type="predicted"/>
<organism evidence="1 2">
    <name type="scientific">Lentinus tigrinus ALCF2SS1-6</name>
    <dbReference type="NCBI Taxonomy" id="1328759"/>
    <lineage>
        <taxon>Eukaryota</taxon>
        <taxon>Fungi</taxon>
        <taxon>Dikarya</taxon>
        <taxon>Basidiomycota</taxon>
        <taxon>Agaricomycotina</taxon>
        <taxon>Agaricomycetes</taxon>
        <taxon>Polyporales</taxon>
        <taxon>Polyporaceae</taxon>
        <taxon>Lentinus</taxon>
    </lineage>
</organism>
<dbReference type="EMBL" id="ML122258">
    <property type="protein sequence ID" value="RPD62776.1"/>
    <property type="molecule type" value="Genomic_DNA"/>
</dbReference>
<name>A0A5C2SMR8_9APHY</name>
<accession>A0A5C2SMR8</accession>
<reference evidence="1" key="1">
    <citation type="journal article" date="2018" name="Genome Biol. Evol.">
        <title>Genomics and development of Lentinus tigrinus, a white-rot wood-decaying mushroom with dimorphic fruiting bodies.</title>
        <authorList>
            <person name="Wu B."/>
            <person name="Xu Z."/>
            <person name="Knudson A."/>
            <person name="Carlson A."/>
            <person name="Chen N."/>
            <person name="Kovaka S."/>
            <person name="LaButti K."/>
            <person name="Lipzen A."/>
            <person name="Pennachio C."/>
            <person name="Riley R."/>
            <person name="Schakwitz W."/>
            <person name="Umezawa K."/>
            <person name="Ohm R.A."/>
            <person name="Grigoriev I.V."/>
            <person name="Nagy L.G."/>
            <person name="Gibbons J."/>
            <person name="Hibbett D."/>
        </authorList>
    </citation>
    <scope>NUCLEOTIDE SEQUENCE [LARGE SCALE GENOMIC DNA]</scope>
    <source>
        <strain evidence="1">ALCF2SS1-6</strain>
    </source>
</reference>
<keyword evidence="2" id="KW-1185">Reference proteome</keyword>